<reference evidence="1 2" key="1">
    <citation type="journal article" date="2018" name="New Phytol.">
        <title>Phylogenomics of Endogonaceae and evolution of mycorrhizas within Mucoromycota.</title>
        <authorList>
            <person name="Chang Y."/>
            <person name="Desiro A."/>
            <person name="Na H."/>
            <person name="Sandor L."/>
            <person name="Lipzen A."/>
            <person name="Clum A."/>
            <person name="Barry K."/>
            <person name="Grigoriev I.V."/>
            <person name="Martin F.M."/>
            <person name="Stajich J.E."/>
            <person name="Smith M.E."/>
            <person name="Bonito G."/>
            <person name="Spatafora J.W."/>
        </authorList>
    </citation>
    <scope>NUCLEOTIDE SEQUENCE [LARGE SCALE GENOMIC DNA]</scope>
    <source>
        <strain evidence="1 2">AD002</strain>
    </source>
</reference>
<dbReference type="Proteomes" id="UP000274822">
    <property type="component" value="Unassembled WGS sequence"/>
</dbReference>
<proteinExistence type="predicted"/>
<comment type="caution">
    <text evidence="1">The sequence shown here is derived from an EMBL/GenBank/DDBJ whole genome shotgun (WGS) entry which is preliminary data.</text>
</comment>
<evidence type="ECO:0000313" key="2">
    <source>
        <dbReference type="Proteomes" id="UP000274822"/>
    </source>
</evidence>
<dbReference type="AlphaFoldDB" id="A0A433QPL1"/>
<organism evidence="1 2">
    <name type="scientific">Jimgerdemannia flammicorona</name>
    <dbReference type="NCBI Taxonomy" id="994334"/>
    <lineage>
        <taxon>Eukaryota</taxon>
        <taxon>Fungi</taxon>
        <taxon>Fungi incertae sedis</taxon>
        <taxon>Mucoromycota</taxon>
        <taxon>Mucoromycotina</taxon>
        <taxon>Endogonomycetes</taxon>
        <taxon>Endogonales</taxon>
        <taxon>Endogonaceae</taxon>
        <taxon>Jimgerdemannia</taxon>
    </lineage>
</organism>
<accession>A0A433QPL1</accession>
<evidence type="ECO:0000313" key="1">
    <source>
        <dbReference type="EMBL" id="RUS31699.1"/>
    </source>
</evidence>
<gene>
    <name evidence="1" type="ORF">BC938DRAFT_477294</name>
</gene>
<keyword evidence="2" id="KW-1185">Reference proteome</keyword>
<name>A0A433QPL1_9FUNG</name>
<protein>
    <submittedName>
        <fullName evidence="1">Uncharacterized protein</fullName>
    </submittedName>
</protein>
<sequence>MAWHFSTKRAHASRFPIRLLLIANCAPQIFIAIEHQKWRGTLGRVPKKFCLPSFGGNQPHVLAEIFRPRKSYGEQSVVDVNIREADDASATSRPCGSQGSSVWVASDTWVDVQRMVVEILRGLHAFEIEFYSFKSWSLHMLEKLRIEEKQSPIIGDATQIGDFYWLTLF</sequence>
<dbReference type="EMBL" id="RBNJ01002699">
    <property type="protein sequence ID" value="RUS31699.1"/>
    <property type="molecule type" value="Genomic_DNA"/>
</dbReference>